<accession>A0A8S1AD80</accession>
<evidence type="ECO:0000313" key="4">
    <source>
        <dbReference type="Proteomes" id="UP000494106"/>
    </source>
</evidence>
<dbReference type="InterPro" id="IPR036728">
    <property type="entry name" value="PBP_GOBP_sf"/>
</dbReference>
<dbReference type="Gene3D" id="1.10.238.20">
    <property type="entry name" value="Pheromone/general odorant binding protein domain"/>
    <property type="match status" value="1"/>
</dbReference>
<comment type="caution">
    <text evidence="3">The sequence shown here is derived from an EMBL/GenBank/DDBJ whole genome shotgun (WGS) entry which is preliminary data.</text>
</comment>
<dbReference type="GO" id="GO:0007608">
    <property type="term" value="P:sensory perception of smell"/>
    <property type="evidence" value="ECO:0007669"/>
    <property type="project" value="TreeGrafter"/>
</dbReference>
<dbReference type="GO" id="GO:0005549">
    <property type="term" value="F:odorant binding"/>
    <property type="evidence" value="ECO:0007669"/>
    <property type="project" value="InterPro"/>
</dbReference>
<reference evidence="3 4" key="1">
    <citation type="submission" date="2020-04" db="EMBL/GenBank/DDBJ databases">
        <authorList>
            <person name="Wallbank WR R."/>
            <person name="Pardo Diaz C."/>
            <person name="Kozak K."/>
            <person name="Martin S."/>
            <person name="Jiggins C."/>
            <person name="Moest M."/>
            <person name="Warren A I."/>
            <person name="Byers J.R.P. K."/>
            <person name="Montejo-Kovacevich G."/>
            <person name="Yen C E."/>
        </authorList>
    </citation>
    <scope>NUCLEOTIDE SEQUENCE [LARGE SCALE GENOMIC DNA]</scope>
</reference>
<dbReference type="GO" id="GO:0005615">
    <property type="term" value="C:extracellular space"/>
    <property type="evidence" value="ECO:0007669"/>
    <property type="project" value="TreeGrafter"/>
</dbReference>
<protein>
    <submittedName>
        <fullName evidence="3">Uncharacterized protein</fullName>
    </submittedName>
</protein>
<evidence type="ECO:0000256" key="1">
    <source>
        <dbReference type="ARBA" id="ARBA00022729"/>
    </source>
</evidence>
<dbReference type="CDD" id="cd23992">
    <property type="entry name" value="PBP_GOBP"/>
    <property type="match status" value="1"/>
</dbReference>
<feature type="chain" id="PRO_5035890476" evidence="2">
    <location>
        <begin position="19"/>
        <end position="147"/>
    </location>
</feature>
<proteinExistence type="predicted"/>
<sequence length="147" mass="16727">MFKLFFSIIVLFFYSCNTQVSNIEELKQKYVEMILECSGDFPISAVDLDLLKNKQMPDNQAIKCLFACVYKKAGMMNDKGELWIEGVNEMTRKYLSNDLIRMKKSEEFTAACKSVNDVPVSDGIKGCERAALIFKCTVEKAPAFDFV</sequence>
<gene>
    <name evidence="3" type="ORF">APLA_LOCUS9923</name>
</gene>
<dbReference type="InterPro" id="IPR006170">
    <property type="entry name" value="PBP/GOBP"/>
</dbReference>
<dbReference type="SMART" id="SM00708">
    <property type="entry name" value="PhBP"/>
    <property type="match status" value="1"/>
</dbReference>
<dbReference type="PROSITE" id="PS51257">
    <property type="entry name" value="PROKAR_LIPOPROTEIN"/>
    <property type="match status" value="1"/>
</dbReference>
<keyword evidence="1 2" id="KW-0732">Signal</keyword>
<keyword evidence="4" id="KW-1185">Reference proteome</keyword>
<feature type="signal peptide" evidence="2">
    <location>
        <begin position="1"/>
        <end position="18"/>
    </location>
</feature>
<dbReference type="OrthoDB" id="8178339at2759"/>
<dbReference type="Proteomes" id="UP000494106">
    <property type="component" value="Unassembled WGS sequence"/>
</dbReference>
<evidence type="ECO:0000313" key="3">
    <source>
        <dbReference type="EMBL" id="CAB3244403.1"/>
    </source>
</evidence>
<dbReference type="Pfam" id="PF01395">
    <property type="entry name" value="PBP_GOBP"/>
    <property type="match status" value="1"/>
</dbReference>
<organism evidence="3 4">
    <name type="scientific">Arctia plantaginis</name>
    <name type="common">Wood tiger moth</name>
    <name type="synonym">Phalaena plantaginis</name>
    <dbReference type="NCBI Taxonomy" id="874455"/>
    <lineage>
        <taxon>Eukaryota</taxon>
        <taxon>Metazoa</taxon>
        <taxon>Ecdysozoa</taxon>
        <taxon>Arthropoda</taxon>
        <taxon>Hexapoda</taxon>
        <taxon>Insecta</taxon>
        <taxon>Pterygota</taxon>
        <taxon>Neoptera</taxon>
        <taxon>Endopterygota</taxon>
        <taxon>Lepidoptera</taxon>
        <taxon>Glossata</taxon>
        <taxon>Ditrysia</taxon>
        <taxon>Noctuoidea</taxon>
        <taxon>Erebidae</taxon>
        <taxon>Arctiinae</taxon>
        <taxon>Arctia</taxon>
    </lineage>
</organism>
<dbReference type="AlphaFoldDB" id="A0A8S1AD80"/>
<dbReference type="EMBL" id="CADEBC010000521">
    <property type="protein sequence ID" value="CAB3244403.1"/>
    <property type="molecule type" value="Genomic_DNA"/>
</dbReference>
<dbReference type="SUPFAM" id="SSF47565">
    <property type="entry name" value="Insect pheromone/odorant-binding proteins"/>
    <property type="match status" value="1"/>
</dbReference>
<name>A0A8S1AD80_ARCPL</name>
<evidence type="ECO:0000256" key="2">
    <source>
        <dbReference type="SAM" id="SignalP"/>
    </source>
</evidence>
<dbReference type="PANTHER" id="PTHR11857">
    <property type="entry name" value="ODORANT BINDING PROTEIN-RELATED"/>
    <property type="match status" value="1"/>
</dbReference>